<dbReference type="GO" id="GO:0008168">
    <property type="term" value="F:methyltransferase activity"/>
    <property type="evidence" value="ECO:0007669"/>
    <property type="project" value="UniProtKB-KW"/>
</dbReference>
<reference evidence="2 3" key="1">
    <citation type="submission" date="2019-03" db="EMBL/GenBank/DDBJ databases">
        <title>Genomics of glacier-inhabiting Cryobacterium strains.</title>
        <authorList>
            <person name="Liu Q."/>
            <person name="Xin Y.-H."/>
        </authorList>
    </citation>
    <scope>NUCLEOTIDE SEQUENCE [LARGE SCALE GENOMIC DNA]</scope>
    <source>
        <strain evidence="2 3">CGMCC 1.10440</strain>
    </source>
</reference>
<evidence type="ECO:0000313" key="3">
    <source>
        <dbReference type="Proteomes" id="UP000298488"/>
    </source>
</evidence>
<dbReference type="GO" id="GO:0032259">
    <property type="term" value="P:methylation"/>
    <property type="evidence" value="ECO:0007669"/>
    <property type="project" value="UniProtKB-KW"/>
</dbReference>
<dbReference type="InterPro" id="IPR041497">
    <property type="entry name" value="Thump-like"/>
</dbReference>
<dbReference type="OrthoDB" id="9810570at2"/>
<sequence length="396" mass="42290">MDAAELVTLLSPEGLRLLDSLPHYDSTADVVHTVSVLRAAGHSPELVAAVLTQSRLRRRAATKFDDFADRMLFTEAGLEQATRLSVAALHAQRFRSNGLRRIVDLGCGIGGDALAMAALDLEVTGVERDEVTAALAAYNLAPWANAEVVNASADSIRVEEYDGAWLDPARRVTASGHTIRRSRNPEDWSPSLDDAFAIAGRVPTGIKLGPGIDRDLIPAGCEAQWISVDGDVVELVLWFGALARPGIRRVATVIAGTTRAELAAAEDSVDADVGPLGEYLYEPDGAVIRARLIGQLVRDLGGRMASDGIAWFTADTASATPFATCFRVTDSLPFDVKRLAKLVAARRIGTLEIKKRGVDVDPAALRKTLSPKGPNAATLILTRVAGKRMALLAERS</sequence>
<accession>A0A4R8VCV2</accession>
<dbReference type="EMBL" id="SOFI01000003">
    <property type="protein sequence ID" value="TFB79657.1"/>
    <property type="molecule type" value="Genomic_DNA"/>
</dbReference>
<dbReference type="InterPro" id="IPR029063">
    <property type="entry name" value="SAM-dependent_MTases_sf"/>
</dbReference>
<keyword evidence="3" id="KW-1185">Reference proteome</keyword>
<organism evidence="2 3">
    <name type="scientific">Terrimesophilobacter mesophilus</name>
    <dbReference type="NCBI Taxonomy" id="433647"/>
    <lineage>
        <taxon>Bacteria</taxon>
        <taxon>Bacillati</taxon>
        <taxon>Actinomycetota</taxon>
        <taxon>Actinomycetes</taxon>
        <taxon>Micrococcales</taxon>
        <taxon>Microbacteriaceae</taxon>
        <taxon>Terrimesophilobacter</taxon>
    </lineage>
</organism>
<dbReference type="Gene3D" id="3.40.50.150">
    <property type="entry name" value="Vaccinia Virus protein VP39"/>
    <property type="match status" value="1"/>
</dbReference>
<dbReference type="Pfam" id="PF18096">
    <property type="entry name" value="Thump_like"/>
    <property type="match status" value="1"/>
</dbReference>
<evidence type="ECO:0000259" key="1">
    <source>
        <dbReference type="Pfam" id="PF18096"/>
    </source>
</evidence>
<feature type="domain" description="THUMP-like" evidence="1">
    <location>
        <begin position="323"/>
        <end position="395"/>
    </location>
</feature>
<keyword evidence="2" id="KW-0489">Methyltransferase</keyword>
<protein>
    <submittedName>
        <fullName evidence="2">Class I SAM-dependent methyltransferase</fullName>
    </submittedName>
</protein>
<comment type="caution">
    <text evidence="2">The sequence shown here is derived from an EMBL/GenBank/DDBJ whole genome shotgun (WGS) entry which is preliminary data.</text>
</comment>
<dbReference type="CDD" id="cd02440">
    <property type="entry name" value="AdoMet_MTases"/>
    <property type="match status" value="1"/>
</dbReference>
<proteinExistence type="predicted"/>
<name>A0A4R8VCV2_9MICO</name>
<keyword evidence="2" id="KW-0808">Transferase</keyword>
<dbReference type="Proteomes" id="UP000298488">
    <property type="component" value="Unassembled WGS sequence"/>
</dbReference>
<gene>
    <name evidence="2" type="ORF">E3N84_06150</name>
</gene>
<dbReference type="AlphaFoldDB" id="A0A4R8VCV2"/>
<evidence type="ECO:0000313" key="2">
    <source>
        <dbReference type="EMBL" id="TFB79657.1"/>
    </source>
</evidence>
<dbReference type="RefSeq" id="WP_104095532.1">
    <property type="nucleotide sequence ID" value="NZ_JACHBP010000001.1"/>
</dbReference>
<dbReference type="SUPFAM" id="SSF53335">
    <property type="entry name" value="S-adenosyl-L-methionine-dependent methyltransferases"/>
    <property type="match status" value="1"/>
</dbReference>